<gene>
    <name evidence="1" type="ORF">MERR_LOCUS22248</name>
</gene>
<protein>
    <submittedName>
        <fullName evidence="1">Uncharacterized protein</fullName>
    </submittedName>
</protein>
<proteinExistence type="predicted"/>
<reference evidence="1" key="1">
    <citation type="submission" date="2020-01" db="EMBL/GenBank/DDBJ databases">
        <authorList>
            <person name="Mishra B."/>
        </authorList>
    </citation>
    <scope>NUCLEOTIDE SEQUENCE [LARGE SCALE GENOMIC DNA]</scope>
</reference>
<comment type="caution">
    <text evidence="1">The sequence shown here is derived from an EMBL/GenBank/DDBJ whole genome shotgun (WGS) entry which is preliminary data.</text>
</comment>
<name>A0A6D2JD90_9BRAS</name>
<evidence type="ECO:0000313" key="1">
    <source>
        <dbReference type="EMBL" id="CAA7035013.1"/>
    </source>
</evidence>
<dbReference type="Proteomes" id="UP000467841">
    <property type="component" value="Unassembled WGS sequence"/>
</dbReference>
<organism evidence="1 2">
    <name type="scientific">Microthlaspi erraticum</name>
    <dbReference type="NCBI Taxonomy" id="1685480"/>
    <lineage>
        <taxon>Eukaryota</taxon>
        <taxon>Viridiplantae</taxon>
        <taxon>Streptophyta</taxon>
        <taxon>Embryophyta</taxon>
        <taxon>Tracheophyta</taxon>
        <taxon>Spermatophyta</taxon>
        <taxon>Magnoliopsida</taxon>
        <taxon>eudicotyledons</taxon>
        <taxon>Gunneridae</taxon>
        <taxon>Pentapetalae</taxon>
        <taxon>rosids</taxon>
        <taxon>malvids</taxon>
        <taxon>Brassicales</taxon>
        <taxon>Brassicaceae</taxon>
        <taxon>Coluteocarpeae</taxon>
        <taxon>Microthlaspi</taxon>
    </lineage>
</organism>
<dbReference type="AlphaFoldDB" id="A0A6D2JD90"/>
<accession>A0A6D2JD90</accession>
<dbReference type="EMBL" id="CACVBM020001151">
    <property type="protein sequence ID" value="CAA7035013.1"/>
    <property type="molecule type" value="Genomic_DNA"/>
</dbReference>
<keyword evidence="2" id="KW-1185">Reference proteome</keyword>
<sequence length="414" mass="48059">MASHCCLSILGNGNAAQMFERIFDRSLSKEVVAEAFGEDNELRNEVMKIIIACFYCSTHHYTIRWRMPFVVWMLGEFSAALPNLDDGVRVIERSLGELPLPDPLPTKFSWFEECRRLIVQGDEAEIKQEIISTLTILKQFPPPPENLPFCCISLAGGNTGKAGQMFHNIFRGNSSICDVVKAFYEDEQLRKDVLRMIMVSFYCPTHHDFIKERMRFVIWILDAFAKSFAEMEDAITVIKRSLGDVPFPKDPAESKWFEHCRSMVYMEREAEIQAEIATLLTNLYWRLDPSKLDPNPQLVYYGLKQKFSVVRTSIVRVLAALSHLPKPQEYHDFDDEYIAARIKKCMMSFLDKDPALFRNYIWSSMDMVSNCTTKLEEDEQKLLDDENSHYWDILRLGLGNFSPPWDLRRKGPDW</sequence>
<evidence type="ECO:0000313" key="2">
    <source>
        <dbReference type="Proteomes" id="UP000467841"/>
    </source>
</evidence>